<proteinExistence type="predicted"/>
<accession>A0ACD3AW68</accession>
<organism evidence="1 2">
    <name type="scientific">Pluteus cervinus</name>
    <dbReference type="NCBI Taxonomy" id="181527"/>
    <lineage>
        <taxon>Eukaryota</taxon>
        <taxon>Fungi</taxon>
        <taxon>Dikarya</taxon>
        <taxon>Basidiomycota</taxon>
        <taxon>Agaricomycotina</taxon>
        <taxon>Agaricomycetes</taxon>
        <taxon>Agaricomycetidae</taxon>
        <taxon>Agaricales</taxon>
        <taxon>Pluteineae</taxon>
        <taxon>Pluteaceae</taxon>
        <taxon>Pluteus</taxon>
    </lineage>
</organism>
<reference evidence="1 2" key="1">
    <citation type="journal article" date="2019" name="Nat. Ecol. Evol.">
        <title>Megaphylogeny resolves global patterns of mushroom evolution.</title>
        <authorList>
            <person name="Varga T."/>
            <person name="Krizsan K."/>
            <person name="Foldi C."/>
            <person name="Dima B."/>
            <person name="Sanchez-Garcia M."/>
            <person name="Sanchez-Ramirez S."/>
            <person name="Szollosi G.J."/>
            <person name="Szarkandi J.G."/>
            <person name="Papp V."/>
            <person name="Albert L."/>
            <person name="Andreopoulos W."/>
            <person name="Angelini C."/>
            <person name="Antonin V."/>
            <person name="Barry K.W."/>
            <person name="Bougher N.L."/>
            <person name="Buchanan P."/>
            <person name="Buyck B."/>
            <person name="Bense V."/>
            <person name="Catcheside P."/>
            <person name="Chovatia M."/>
            <person name="Cooper J."/>
            <person name="Damon W."/>
            <person name="Desjardin D."/>
            <person name="Finy P."/>
            <person name="Geml J."/>
            <person name="Haridas S."/>
            <person name="Hughes K."/>
            <person name="Justo A."/>
            <person name="Karasinski D."/>
            <person name="Kautmanova I."/>
            <person name="Kiss B."/>
            <person name="Kocsube S."/>
            <person name="Kotiranta H."/>
            <person name="LaButti K.M."/>
            <person name="Lechner B.E."/>
            <person name="Liimatainen K."/>
            <person name="Lipzen A."/>
            <person name="Lukacs Z."/>
            <person name="Mihaltcheva S."/>
            <person name="Morgado L.N."/>
            <person name="Niskanen T."/>
            <person name="Noordeloos M.E."/>
            <person name="Ohm R.A."/>
            <person name="Ortiz-Santana B."/>
            <person name="Ovrebo C."/>
            <person name="Racz N."/>
            <person name="Riley R."/>
            <person name="Savchenko A."/>
            <person name="Shiryaev A."/>
            <person name="Soop K."/>
            <person name="Spirin V."/>
            <person name="Szebenyi C."/>
            <person name="Tomsovsky M."/>
            <person name="Tulloss R.E."/>
            <person name="Uehling J."/>
            <person name="Grigoriev I.V."/>
            <person name="Vagvolgyi C."/>
            <person name="Papp T."/>
            <person name="Martin F.M."/>
            <person name="Miettinen O."/>
            <person name="Hibbett D.S."/>
            <person name="Nagy L.G."/>
        </authorList>
    </citation>
    <scope>NUCLEOTIDE SEQUENCE [LARGE SCALE GENOMIC DNA]</scope>
    <source>
        <strain evidence="1 2">NL-1719</strain>
    </source>
</reference>
<protein>
    <submittedName>
        <fullName evidence="1">Uncharacterized protein</fullName>
    </submittedName>
</protein>
<sequence>MDSKLLVSHHDAPRTHRCLYVAELLSNIVDFAFADQDNGGLALASLASTSKSFHVPAVDVLWRALPNIVPLLKCLPSDLWRGSHDMTYTLTRYPRADDWTRFNYYAPHVRRLGYSHSFKPLAGDIWCGVALITRLAIPACGLHLPNLCCICWHTEARKLEEAFFLSSLILPRGMVELDFGVQESWSLLALLPTLNNLPTLSTSLRTLRLSAHSPVSFTMPDGFIRGFDLHEFSCTVGKVSSETLQGLIALPNLHTLHLADCTEDAFDCPSTMKPFPSLRHIGLSRVILSVANSLLSRLAHVPLESIELRFKSSVVYDSFCPKLVGVFQFRALKSLKLQHSGSSPFDTLQPFYQLSQLQCLQLQVPLAIHTKSSAWAAAWPLLRDLQLGGRGIKPESIAFTPQDLIRIAEAWPHLESLRVTLKISGGISKGLFHGIREHPSLTTLHIYSSPMGDDPHTFATFVSMLFPRLTSFRFETDQHHFQEDSNPEFHFSLISKLRRHDREHCHSK</sequence>
<keyword evidence="2" id="KW-1185">Reference proteome</keyword>
<dbReference type="Proteomes" id="UP000308600">
    <property type="component" value="Unassembled WGS sequence"/>
</dbReference>
<evidence type="ECO:0000313" key="1">
    <source>
        <dbReference type="EMBL" id="TFK69866.1"/>
    </source>
</evidence>
<evidence type="ECO:0000313" key="2">
    <source>
        <dbReference type="Proteomes" id="UP000308600"/>
    </source>
</evidence>
<dbReference type="EMBL" id="ML208323">
    <property type="protein sequence ID" value="TFK69866.1"/>
    <property type="molecule type" value="Genomic_DNA"/>
</dbReference>
<gene>
    <name evidence="1" type="ORF">BDN72DRAFT_583629</name>
</gene>
<name>A0ACD3AW68_9AGAR</name>